<sequence length="383" mass="40459">MPSKTVLSKTVSVRKAVVKPPTREVLPTAPPRVAVSRPVLLLDGMQRGAVDACVVACNLRHALNQPAELTLEIDLDAAHAALDGTGTQLWRWLDIGQPLQLSLGPYADVQVFSGQVLSVGLSQAEGRPVLLRVVATDGLQAMQATLRQRSLPAATTAQRVAGLAAERGLSTDLQWPGPVQPEQVQLGESNLALLQRWAQADGIVFWLDGRTLRARPLDAAGRPAHRLAHGSSLRSFDLAADVRSQCTAVLAGGWLVPTGRAATELVRPDAVAGALGGPTALSHGLGERMRPLPDLAAATVADVRRSGQQALSASSRQFLQGRATATGPLTDPAPLLPGGRVSLESLGPRFSGDYQVVALCRRFDLANGLLTDLDLQRDTLGRP</sequence>
<gene>
    <name evidence="1" type="ORF">AQPW35_10290</name>
</gene>
<proteinExistence type="predicted"/>
<dbReference type="AlphaFoldDB" id="A0A480ATA7"/>
<accession>A0A480ATA7</accession>
<reference evidence="2" key="1">
    <citation type="submission" date="2019-03" db="EMBL/GenBank/DDBJ databases">
        <title>Aquabacterium pictum sp.nov., the first bacteriochlorophyll a-containing freshwater bacterium in the genus Aquabacterium of the class Betaproteobacteria.</title>
        <authorList>
            <person name="Hirose S."/>
            <person name="Tank M."/>
            <person name="Hara E."/>
            <person name="Tamaki H."/>
            <person name="Takaichi S."/>
            <person name="Haruta S."/>
            <person name="Hanada S."/>
        </authorList>
    </citation>
    <scope>NUCLEOTIDE SEQUENCE [LARGE SCALE GENOMIC DNA]</scope>
    <source>
        <strain evidence="2">W35</strain>
    </source>
</reference>
<name>A0A480ATA7_9BURK</name>
<dbReference type="EMBL" id="BJCL01000002">
    <property type="protein sequence ID" value="GCL61948.1"/>
    <property type="molecule type" value="Genomic_DNA"/>
</dbReference>
<dbReference type="RefSeq" id="WP_137731706.1">
    <property type="nucleotide sequence ID" value="NZ_BJCL01000002.1"/>
</dbReference>
<evidence type="ECO:0008006" key="3">
    <source>
        <dbReference type="Google" id="ProtNLM"/>
    </source>
</evidence>
<organism evidence="1 2">
    <name type="scientific">Pseudaquabacterium pictum</name>
    <dbReference type="NCBI Taxonomy" id="2315236"/>
    <lineage>
        <taxon>Bacteria</taxon>
        <taxon>Pseudomonadati</taxon>
        <taxon>Pseudomonadota</taxon>
        <taxon>Betaproteobacteria</taxon>
        <taxon>Burkholderiales</taxon>
        <taxon>Sphaerotilaceae</taxon>
        <taxon>Pseudaquabacterium</taxon>
    </lineage>
</organism>
<dbReference type="SUPFAM" id="SSF69279">
    <property type="entry name" value="Phage tail proteins"/>
    <property type="match status" value="1"/>
</dbReference>
<evidence type="ECO:0000313" key="1">
    <source>
        <dbReference type="EMBL" id="GCL61948.1"/>
    </source>
</evidence>
<dbReference type="OrthoDB" id="4070623at2"/>
<keyword evidence="2" id="KW-1185">Reference proteome</keyword>
<comment type="caution">
    <text evidence="1">The sequence shown here is derived from an EMBL/GenBank/DDBJ whole genome shotgun (WGS) entry which is preliminary data.</text>
</comment>
<evidence type="ECO:0000313" key="2">
    <source>
        <dbReference type="Proteomes" id="UP000301751"/>
    </source>
</evidence>
<dbReference type="Proteomes" id="UP000301751">
    <property type="component" value="Unassembled WGS sequence"/>
</dbReference>
<protein>
    <recommendedName>
        <fullName evidence="3">Phage protein D</fullName>
    </recommendedName>
</protein>